<sequence>MGKVLGIMLVLSGLIAGGAMYYLQVYAFYEEVAVSEEDIVLTSLFSGEPEPILFENFAGIDSDSSPIRYRACFETPTSLALLTETYVIVDEPEPLVAPGWFDCFDAEQIGADLEDGTAIAFMGTENIQYGIDRIVAVYPDGRAYAWNEINACGEVVFDGDPVPEGCPTPPERAN</sequence>
<dbReference type="OrthoDB" id="7819947at2"/>
<dbReference type="InterPro" id="IPR045616">
    <property type="entry name" value="DUF6446"/>
</dbReference>
<dbReference type="STRING" id="1508389.SAMN05444003_1096"/>
<evidence type="ECO:0008006" key="3">
    <source>
        <dbReference type="Google" id="ProtNLM"/>
    </source>
</evidence>
<protein>
    <recommendedName>
        <fullName evidence="3">Histidine kinase</fullName>
    </recommendedName>
</protein>
<proteinExistence type="predicted"/>
<dbReference type="RefSeq" id="WP_072899827.1">
    <property type="nucleotide sequence ID" value="NZ_FQXB01000001.1"/>
</dbReference>
<reference evidence="1 2" key="1">
    <citation type="submission" date="2016-11" db="EMBL/GenBank/DDBJ databases">
        <authorList>
            <person name="Jaros S."/>
            <person name="Januszkiewicz K."/>
            <person name="Wedrychowicz H."/>
        </authorList>
    </citation>
    <scope>NUCLEOTIDE SEQUENCE [LARGE SCALE GENOMIC DNA]</scope>
    <source>
        <strain evidence="1 2">DSM 28715</strain>
    </source>
</reference>
<accession>A0A1M5MZK4</accession>
<dbReference type="EMBL" id="FQXB01000001">
    <property type="protein sequence ID" value="SHG82369.1"/>
    <property type="molecule type" value="Genomic_DNA"/>
</dbReference>
<dbReference type="Proteomes" id="UP000184074">
    <property type="component" value="Unassembled WGS sequence"/>
</dbReference>
<name>A0A1M5MZK4_9RHOB</name>
<evidence type="ECO:0000313" key="1">
    <source>
        <dbReference type="EMBL" id="SHG82369.1"/>
    </source>
</evidence>
<dbReference type="Pfam" id="PF20044">
    <property type="entry name" value="DUF6446"/>
    <property type="match status" value="1"/>
</dbReference>
<organism evidence="1 2">
    <name type="scientific">Cognatiyoonia sediminum</name>
    <dbReference type="NCBI Taxonomy" id="1508389"/>
    <lineage>
        <taxon>Bacteria</taxon>
        <taxon>Pseudomonadati</taxon>
        <taxon>Pseudomonadota</taxon>
        <taxon>Alphaproteobacteria</taxon>
        <taxon>Rhodobacterales</taxon>
        <taxon>Paracoccaceae</taxon>
        <taxon>Cognatiyoonia</taxon>
    </lineage>
</organism>
<dbReference type="AlphaFoldDB" id="A0A1M5MZK4"/>
<keyword evidence="2" id="KW-1185">Reference proteome</keyword>
<gene>
    <name evidence="1" type="ORF">SAMN05444003_1096</name>
</gene>
<evidence type="ECO:0000313" key="2">
    <source>
        <dbReference type="Proteomes" id="UP000184074"/>
    </source>
</evidence>